<evidence type="ECO:0000313" key="2">
    <source>
        <dbReference type="Proteomes" id="UP001062846"/>
    </source>
</evidence>
<keyword evidence="2" id="KW-1185">Reference proteome</keyword>
<protein>
    <submittedName>
        <fullName evidence="1">Uncharacterized protein</fullName>
    </submittedName>
</protein>
<accession>A0ACC0MW12</accession>
<comment type="caution">
    <text evidence="1">The sequence shown here is derived from an EMBL/GenBank/DDBJ whole genome shotgun (WGS) entry which is preliminary data.</text>
</comment>
<name>A0ACC0MW12_RHOML</name>
<sequence length="546" mass="60491">MCRFCQMAAIRFTILKSLYSSAKLSSRVQLCQPCGYYGSIVKYRDECDVRPTFTYINRSYHAKESGITQSYVKSDFGTMGVASFARNDPYNRAKFFCRLSPIPSNWHVLHNVSPLAISPVLNCQFYSSFSGGKGDKTTDVPETTGGEPTVSESGVGGDNWTDIVQDGWQCTVDAMVYTGERAKEASTELTPYVQQLLDAHPYLRHVILPVGCTLAAAIVAWAMIPRLLRRFHMYSTQHPAALLSGIPLRRSAPYEKSCWGALEDPVRYLIAFVAFSHISMMIAQTTIGLQYIAPAWRGAVIVSFVWFLHRWKTNVFARALSVRSIAAIEREKLSTLDKISSISLFVLGSMALAEAYGVAVQSVVLFGLIGEAATAFAARDILLNIFSGLSMQISQPFSVGDTIKVGSVEGQIEKMGLITTSLLSAEKFPIIVPNSLLSSQVIIIKSCWHPMVTKIPLQIDDLGKIPQISEDIKSMMRSNSQVFLEKKPPFCFLSRIERSYGELTLGCSLKHMSKDEFYSTEQDILLQSVQIIKQHGATLGSTLEEI</sequence>
<dbReference type="Proteomes" id="UP001062846">
    <property type="component" value="Chromosome 7"/>
</dbReference>
<evidence type="ECO:0000313" key="1">
    <source>
        <dbReference type="EMBL" id="KAI8545080.1"/>
    </source>
</evidence>
<proteinExistence type="predicted"/>
<dbReference type="EMBL" id="CM046394">
    <property type="protein sequence ID" value="KAI8545080.1"/>
    <property type="molecule type" value="Genomic_DNA"/>
</dbReference>
<organism evidence="1 2">
    <name type="scientific">Rhododendron molle</name>
    <name type="common">Chinese azalea</name>
    <name type="synonym">Azalea mollis</name>
    <dbReference type="NCBI Taxonomy" id="49168"/>
    <lineage>
        <taxon>Eukaryota</taxon>
        <taxon>Viridiplantae</taxon>
        <taxon>Streptophyta</taxon>
        <taxon>Embryophyta</taxon>
        <taxon>Tracheophyta</taxon>
        <taxon>Spermatophyta</taxon>
        <taxon>Magnoliopsida</taxon>
        <taxon>eudicotyledons</taxon>
        <taxon>Gunneridae</taxon>
        <taxon>Pentapetalae</taxon>
        <taxon>asterids</taxon>
        <taxon>Ericales</taxon>
        <taxon>Ericaceae</taxon>
        <taxon>Ericoideae</taxon>
        <taxon>Rhodoreae</taxon>
        <taxon>Rhododendron</taxon>
    </lineage>
</organism>
<reference evidence="1" key="1">
    <citation type="submission" date="2022-02" db="EMBL/GenBank/DDBJ databases">
        <title>Plant Genome Project.</title>
        <authorList>
            <person name="Zhang R.-G."/>
        </authorList>
    </citation>
    <scope>NUCLEOTIDE SEQUENCE</scope>
    <source>
        <strain evidence="1">AT1</strain>
    </source>
</reference>
<gene>
    <name evidence="1" type="ORF">RHMOL_Rhmol07G0015000</name>
</gene>